<dbReference type="InterPro" id="IPR029068">
    <property type="entry name" value="Glyas_Bleomycin-R_OHBP_Dase"/>
</dbReference>
<dbReference type="RefSeq" id="WP_306982759.1">
    <property type="nucleotide sequence ID" value="NZ_JAUSUA010000003.1"/>
</dbReference>
<reference evidence="2 3" key="1">
    <citation type="submission" date="2023-07" db="EMBL/GenBank/DDBJ databases">
        <title>Genomic Encyclopedia of Type Strains, Phase IV (KMG-IV): sequencing the most valuable type-strain genomes for metagenomic binning, comparative biology and taxonomic classification.</title>
        <authorList>
            <person name="Goeker M."/>
        </authorList>
    </citation>
    <scope>NUCLEOTIDE SEQUENCE [LARGE SCALE GENOMIC DNA]</scope>
    <source>
        <strain evidence="2 3">DSM 19154</strain>
    </source>
</reference>
<evidence type="ECO:0000313" key="3">
    <source>
        <dbReference type="Proteomes" id="UP001225034"/>
    </source>
</evidence>
<evidence type="ECO:0000259" key="1">
    <source>
        <dbReference type="PROSITE" id="PS51819"/>
    </source>
</evidence>
<accession>A0ABT9YHU2</accession>
<protein>
    <submittedName>
        <fullName evidence="2">Catechol 2,3-dioxygenase-like lactoylglutathione lyase family enzyme</fullName>
    </submittedName>
</protein>
<dbReference type="InterPro" id="IPR037523">
    <property type="entry name" value="VOC_core"/>
</dbReference>
<keyword evidence="3" id="KW-1185">Reference proteome</keyword>
<gene>
    <name evidence="2" type="ORF">J2S05_002243</name>
</gene>
<dbReference type="Gene3D" id="3.10.180.10">
    <property type="entry name" value="2,3-Dihydroxybiphenyl 1,2-Dioxygenase, domain 1"/>
    <property type="match status" value="1"/>
</dbReference>
<evidence type="ECO:0000313" key="2">
    <source>
        <dbReference type="EMBL" id="MDQ0207442.1"/>
    </source>
</evidence>
<dbReference type="EMBL" id="JAUSUA010000003">
    <property type="protein sequence ID" value="MDQ0207442.1"/>
    <property type="molecule type" value="Genomic_DNA"/>
</dbReference>
<dbReference type="InterPro" id="IPR004360">
    <property type="entry name" value="Glyas_Fos-R_dOase_dom"/>
</dbReference>
<comment type="caution">
    <text evidence="2">The sequence shown here is derived from an EMBL/GenBank/DDBJ whole genome shotgun (WGS) entry which is preliminary data.</text>
</comment>
<dbReference type="PROSITE" id="PS51819">
    <property type="entry name" value="VOC"/>
    <property type="match status" value="1"/>
</dbReference>
<feature type="domain" description="VOC" evidence="1">
    <location>
        <begin position="2"/>
        <end position="109"/>
    </location>
</feature>
<dbReference type="SUPFAM" id="SSF54593">
    <property type="entry name" value="Glyoxalase/Bleomycin resistance protein/Dihydroxybiphenyl dioxygenase"/>
    <property type="match status" value="1"/>
</dbReference>
<sequence length="114" mass="12876">MKLLFLSHPVQDLKKALNFYRETLGFEEAWREGDHTVALKLPGTEVQLMLEVGEESLAAGGVFLVESVDNFYNQSKGELNFIRTPVDIPPGRYAIFQDTSNNVLRLIDFSNENA</sequence>
<name>A0ABT9YHU2_9BACI</name>
<dbReference type="Proteomes" id="UP001225034">
    <property type="component" value="Unassembled WGS sequence"/>
</dbReference>
<proteinExistence type="predicted"/>
<organism evidence="2 3">
    <name type="scientific">Alkalicoccobacillus murimartini</name>
    <dbReference type="NCBI Taxonomy" id="171685"/>
    <lineage>
        <taxon>Bacteria</taxon>
        <taxon>Bacillati</taxon>
        <taxon>Bacillota</taxon>
        <taxon>Bacilli</taxon>
        <taxon>Bacillales</taxon>
        <taxon>Bacillaceae</taxon>
        <taxon>Alkalicoccobacillus</taxon>
    </lineage>
</organism>
<dbReference type="Pfam" id="PF00903">
    <property type="entry name" value="Glyoxalase"/>
    <property type="match status" value="1"/>
</dbReference>